<proteinExistence type="predicted"/>
<dbReference type="RefSeq" id="XP_003869906.1">
    <property type="nucleotide sequence ID" value="XM_003869857.1"/>
</dbReference>
<keyword evidence="4" id="KW-1185">Reference proteome</keyword>
<dbReference type="EMBL" id="HE681723">
    <property type="protein sequence ID" value="CCG23773.1"/>
    <property type="molecule type" value="Genomic_DNA"/>
</dbReference>
<dbReference type="eggNOG" id="KOG1592">
    <property type="taxonomic scope" value="Eukaryota"/>
</dbReference>
<dbReference type="GO" id="GO:0051604">
    <property type="term" value="P:protein maturation"/>
    <property type="evidence" value="ECO:0007669"/>
    <property type="project" value="TreeGrafter"/>
</dbReference>
<dbReference type="InterPro" id="IPR029055">
    <property type="entry name" value="Ntn_hydrolases_N"/>
</dbReference>
<dbReference type="Gene3D" id="3.60.20.30">
    <property type="entry name" value="(Glycosyl)asparaginase"/>
    <property type="match status" value="1"/>
</dbReference>
<dbReference type="SUPFAM" id="SSF56235">
    <property type="entry name" value="N-terminal nucleophile aminohydrolases (Ntn hydrolases)"/>
    <property type="match status" value="1"/>
</dbReference>
<name>H8X7I9_CANO9</name>
<accession>H8X7I9</accession>
<dbReference type="AlphaFoldDB" id="H8X7I9"/>
<feature type="site" description="Cleavage; by autolysis" evidence="2">
    <location>
        <begin position="161"/>
        <end position="162"/>
    </location>
</feature>
<dbReference type="PANTHER" id="PTHR10188">
    <property type="entry name" value="L-ASPARAGINASE"/>
    <property type="match status" value="1"/>
</dbReference>
<dbReference type="Pfam" id="PF01112">
    <property type="entry name" value="Asparaginase_2"/>
    <property type="match status" value="1"/>
</dbReference>
<evidence type="ECO:0000313" key="3">
    <source>
        <dbReference type="EMBL" id="CCG23773.1"/>
    </source>
</evidence>
<evidence type="ECO:0000313" key="4">
    <source>
        <dbReference type="Proteomes" id="UP000005018"/>
    </source>
</evidence>
<dbReference type="GO" id="GO:0005737">
    <property type="term" value="C:cytoplasm"/>
    <property type="evidence" value="ECO:0007669"/>
    <property type="project" value="TreeGrafter"/>
</dbReference>
<dbReference type="Proteomes" id="UP000005018">
    <property type="component" value="Chromosome 5"/>
</dbReference>
<reference evidence="3 4" key="1">
    <citation type="journal article" date="2012" name="PLoS ONE">
        <title>Sequence and analysis of the genome of the pathogenic yeast Candida orthopsilosis.</title>
        <authorList>
            <person name="Riccombeni A."/>
            <person name="Vidanes G."/>
            <person name="Proux-Wera E."/>
            <person name="Wolfe K.H."/>
            <person name="Butler G."/>
        </authorList>
    </citation>
    <scope>NUCLEOTIDE SEQUENCE [LARGE SCALE GENOMIC DNA]</scope>
    <source>
        <strain evidence="3 4">Co 90-125</strain>
    </source>
</reference>
<protein>
    <submittedName>
        <fullName evidence="3">Fgr10 asparaginase</fullName>
    </submittedName>
</protein>
<sequence>MENKLDQVVILHIGAGKHNEKQNNEYVRLMRKALKKGDIVEINSILEHSSMTNTGYGSSLNILGEVEIDASYIKSDGECGALLGLQVDSPTKEMFRIFNKIDKRYVGEESLSKPLSLHCSNLRRYMDIPVHDHLVSPKSNKIYDMYKDQVFQYHGEAHINDTIGSIVIDTFLNQTTLATTSGGHFFKLPGRIGCAGIIGAAIYHEQIEDLQISCMCSGNGEQIIKNSLAQSIVKNISDMDEAEYGARLEKLILKKTPGIYCGFIVVLRRSNGRIQLLYGHTTETFYFGTRVNDSTRVVLSCAEQEGKFTFGEYKLR</sequence>
<gene>
    <name evidence="3" type="ORF">CORT_0E01860</name>
</gene>
<dbReference type="InterPro" id="IPR000246">
    <property type="entry name" value="Peptidase_T2"/>
</dbReference>
<evidence type="ECO:0000256" key="2">
    <source>
        <dbReference type="PIRSR" id="PIRSR600246-3"/>
    </source>
</evidence>
<dbReference type="HOGENOM" id="CLU_021603_5_1_1"/>
<dbReference type="KEGG" id="cot:CORT_0E01860"/>
<dbReference type="PANTHER" id="PTHR10188:SF8">
    <property type="entry name" value="THREONINE ASPARTASE 1"/>
    <property type="match status" value="1"/>
</dbReference>
<evidence type="ECO:0000256" key="1">
    <source>
        <dbReference type="PIRSR" id="PIRSR600246-1"/>
    </source>
</evidence>
<organism evidence="3 4">
    <name type="scientific">Candida orthopsilosis (strain 90-125)</name>
    <name type="common">Yeast</name>
    <dbReference type="NCBI Taxonomy" id="1136231"/>
    <lineage>
        <taxon>Eukaryota</taxon>
        <taxon>Fungi</taxon>
        <taxon>Dikarya</taxon>
        <taxon>Ascomycota</taxon>
        <taxon>Saccharomycotina</taxon>
        <taxon>Pichiomycetes</taxon>
        <taxon>Debaryomycetaceae</taxon>
        <taxon>Candida/Lodderomyces clade</taxon>
        <taxon>Candida</taxon>
    </lineage>
</organism>
<dbReference type="GO" id="GO:0004298">
    <property type="term" value="F:threonine-type endopeptidase activity"/>
    <property type="evidence" value="ECO:0007669"/>
    <property type="project" value="TreeGrafter"/>
</dbReference>
<dbReference type="OrthoDB" id="77601at2759"/>
<feature type="active site" description="Nucleophile" evidence="1">
    <location>
        <position position="162"/>
    </location>
</feature>
<dbReference type="GeneID" id="14541335"/>